<dbReference type="eggNOG" id="COG0212">
    <property type="taxonomic scope" value="Bacteria"/>
</dbReference>
<dbReference type="EMBL" id="SNZF01000026">
    <property type="protein sequence ID" value="TDR32652.1"/>
    <property type="molecule type" value="Genomic_DNA"/>
</dbReference>
<comment type="similarity">
    <text evidence="1 4">Belongs to the 5-formyltetrahydrofolate cyclo-ligase family.</text>
</comment>
<evidence type="ECO:0000256" key="2">
    <source>
        <dbReference type="ARBA" id="ARBA00022741"/>
    </source>
</evidence>
<dbReference type="Proteomes" id="UP000294958">
    <property type="component" value="Unassembled WGS sequence"/>
</dbReference>
<evidence type="ECO:0000256" key="4">
    <source>
        <dbReference type="RuleBase" id="RU361279"/>
    </source>
</evidence>
<dbReference type="RefSeq" id="WP_133675842.1">
    <property type="nucleotide sequence ID" value="NZ_KK073904.1"/>
</dbReference>
<reference evidence="6 8" key="2">
    <citation type="submission" date="2019-03" db="EMBL/GenBank/DDBJ databases">
        <title>Genomic Encyclopedia of Type Strains, Phase IV (KMG-IV): sequencing the most valuable type-strain genomes for metagenomic binning, comparative biology and taxonomic classification.</title>
        <authorList>
            <person name="Goeker M."/>
        </authorList>
    </citation>
    <scope>NUCLEOTIDE SEQUENCE [LARGE SCALE GENOMIC DNA]</scope>
    <source>
        <strain evidence="6 8">DSM 11603</strain>
    </source>
</reference>
<comment type="catalytic activity">
    <reaction evidence="4">
        <text>(6S)-5-formyl-5,6,7,8-tetrahydrofolate + ATP = (6R)-5,10-methenyltetrahydrofolate + ADP + phosphate</text>
        <dbReference type="Rhea" id="RHEA:10488"/>
        <dbReference type="ChEBI" id="CHEBI:30616"/>
        <dbReference type="ChEBI" id="CHEBI:43474"/>
        <dbReference type="ChEBI" id="CHEBI:57455"/>
        <dbReference type="ChEBI" id="CHEBI:57457"/>
        <dbReference type="ChEBI" id="CHEBI:456216"/>
        <dbReference type="EC" id="6.3.3.2"/>
    </reaction>
</comment>
<protein>
    <recommendedName>
        <fullName evidence="4">5-formyltetrahydrofolate cyclo-ligase</fullName>
        <ecNumber evidence="4">6.3.3.2</ecNumber>
    </recommendedName>
</protein>
<gene>
    <name evidence="5" type="ORF">BG36_15355</name>
    <name evidence="6" type="ORF">DES43_12629</name>
</gene>
<dbReference type="InterPro" id="IPR037171">
    <property type="entry name" value="NagB/RpiA_transferase-like"/>
</dbReference>
<dbReference type="AlphaFoldDB" id="A0A011U8X9"/>
<dbReference type="GO" id="GO:0035999">
    <property type="term" value="P:tetrahydrofolate interconversion"/>
    <property type="evidence" value="ECO:0007669"/>
    <property type="project" value="TreeGrafter"/>
</dbReference>
<keyword evidence="4" id="KW-0479">Metal-binding</keyword>
<dbReference type="STRING" id="69279.BG36_15355"/>
<dbReference type="OrthoDB" id="9801938at2"/>
<comment type="caution">
    <text evidence="5">The sequence shown here is derived from an EMBL/GenBank/DDBJ whole genome shotgun (WGS) entry which is preliminary data.</text>
</comment>
<dbReference type="PANTHER" id="PTHR23407:SF1">
    <property type="entry name" value="5-FORMYLTETRAHYDROFOLATE CYCLO-LIGASE"/>
    <property type="match status" value="1"/>
</dbReference>
<dbReference type="PANTHER" id="PTHR23407">
    <property type="entry name" value="ATPASE INHIBITOR/5-FORMYLTETRAHYDROFOLATE CYCLO-LIGASE"/>
    <property type="match status" value="1"/>
</dbReference>
<organism evidence="5 7">
    <name type="scientific">Aquamicrobium defluvii</name>
    <dbReference type="NCBI Taxonomy" id="69279"/>
    <lineage>
        <taxon>Bacteria</taxon>
        <taxon>Pseudomonadati</taxon>
        <taxon>Pseudomonadota</taxon>
        <taxon>Alphaproteobacteria</taxon>
        <taxon>Hyphomicrobiales</taxon>
        <taxon>Phyllobacteriaceae</taxon>
        <taxon>Aquamicrobium</taxon>
    </lineage>
</organism>
<dbReference type="Proteomes" id="UP000019849">
    <property type="component" value="Unassembled WGS sequence"/>
</dbReference>
<keyword evidence="5" id="KW-0436">Ligase</keyword>
<dbReference type="HOGENOM" id="CLU_066245_0_1_5"/>
<evidence type="ECO:0000313" key="5">
    <source>
        <dbReference type="EMBL" id="EXL02323.1"/>
    </source>
</evidence>
<keyword evidence="4" id="KW-0460">Magnesium</keyword>
<dbReference type="GO" id="GO:0005524">
    <property type="term" value="F:ATP binding"/>
    <property type="evidence" value="ECO:0007669"/>
    <property type="project" value="UniProtKB-KW"/>
</dbReference>
<accession>A0A011U8X9</accession>
<evidence type="ECO:0000313" key="8">
    <source>
        <dbReference type="Proteomes" id="UP000294958"/>
    </source>
</evidence>
<evidence type="ECO:0000256" key="1">
    <source>
        <dbReference type="ARBA" id="ARBA00010638"/>
    </source>
</evidence>
<dbReference type="GO" id="GO:0030272">
    <property type="term" value="F:5-formyltetrahydrofolate cyclo-ligase activity"/>
    <property type="evidence" value="ECO:0007669"/>
    <property type="project" value="UniProtKB-EC"/>
</dbReference>
<keyword evidence="8" id="KW-1185">Reference proteome</keyword>
<evidence type="ECO:0000313" key="6">
    <source>
        <dbReference type="EMBL" id="TDR32652.1"/>
    </source>
</evidence>
<dbReference type="EMBL" id="JENY01000032">
    <property type="protein sequence ID" value="EXL02323.1"/>
    <property type="molecule type" value="Genomic_DNA"/>
</dbReference>
<dbReference type="EC" id="6.3.3.2" evidence="4"/>
<keyword evidence="2 4" id="KW-0547">Nucleotide-binding</keyword>
<comment type="cofactor">
    <cofactor evidence="4">
        <name>Mg(2+)</name>
        <dbReference type="ChEBI" id="CHEBI:18420"/>
    </cofactor>
</comment>
<dbReference type="InterPro" id="IPR024185">
    <property type="entry name" value="FTHF_cligase-like_sf"/>
</dbReference>
<dbReference type="SUPFAM" id="SSF100950">
    <property type="entry name" value="NagB/RpiA/CoA transferase-like"/>
    <property type="match status" value="1"/>
</dbReference>
<dbReference type="GO" id="GO:0009396">
    <property type="term" value="P:folic acid-containing compound biosynthetic process"/>
    <property type="evidence" value="ECO:0007669"/>
    <property type="project" value="TreeGrafter"/>
</dbReference>
<keyword evidence="3 4" id="KW-0067">ATP-binding</keyword>
<proteinExistence type="inferred from homology"/>
<dbReference type="NCBIfam" id="TIGR02727">
    <property type="entry name" value="MTHFS_bact"/>
    <property type="match status" value="1"/>
</dbReference>
<dbReference type="GO" id="GO:0046872">
    <property type="term" value="F:metal ion binding"/>
    <property type="evidence" value="ECO:0007669"/>
    <property type="project" value="UniProtKB-KW"/>
</dbReference>
<evidence type="ECO:0000313" key="7">
    <source>
        <dbReference type="Proteomes" id="UP000019849"/>
    </source>
</evidence>
<dbReference type="InterPro" id="IPR002698">
    <property type="entry name" value="FTHF_cligase"/>
</dbReference>
<evidence type="ECO:0000256" key="3">
    <source>
        <dbReference type="ARBA" id="ARBA00022840"/>
    </source>
</evidence>
<name>A0A011U8X9_9HYPH</name>
<reference evidence="5 7" key="1">
    <citation type="submission" date="2014-02" db="EMBL/GenBank/DDBJ databases">
        <title>Aquamicrobium defluvii Genome sequencing.</title>
        <authorList>
            <person name="Wang X."/>
        </authorList>
    </citation>
    <scope>NUCLEOTIDE SEQUENCE [LARGE SCALE GENOMIC DNA]</scope>
    <source>
        <strain evidence="5 7">W13Z1</strain>
    </source>
</reference>
<sequence>MSDDPQSKDAETETAEYASPPCFMHELDPEFRFMPLRSDAWSDVMRWRKAERERLIAERMALEQEQRHARSVRIADKLDAAVGELRGRVVGTYWPFRGEPDLRNWGIGVIERGGRLALPVVIQKGWPLEYRIWAPGDPLERGVWNILVPSRGPAVLPDVVIAPVVGFDEARYRLGYGGGFFDRTLAAMPRKPLTIGVGYTLSRIRTIYPQPHDIPMDAIVTD</sequence>
<dbReference type="Gene3D" id="3.40.50.10420">
    <property type="entry name" value="NagB/RpiA/CoA transferase-like"/>
    <property type="match status" value="1"/>
</dbReference>
<dbReference type="PATRIC" id="fig|69279.3.peg.4134"/>
<dbReference type="Pfam" id="PF01812">
    <property type="entry name" value="5-FTHF_cyc-lig"/>
    <property type="match status" value="1"/>
</dbReference>